<feature type="region of interest" description="Disordered" evidence="1">
    <location>
        <begin position="126"/>
        <end position="163"/>
    </location>
</feature>
<feature type="compositionally biased region" description="Polar residues" evidence="1">
    <location>
        <begin position="267"/>
        <end position="280"/>
    </location>
</feature>
<feature type="compositionally biased region" description="Basic and acidic residues" evidence="1">
    <location>
        <begin position="441"/>
        <end position="458"/>
    </location>
</feature>
<feature type="region of interest" description="Disordered" evidence="1">
    <location>
        <begin position="979"/>
        <end position="1006"/>
    </location>
</feature>
<dbReference type="Proteomes" id="UP000188320">
    <property type="component" value="Unassembled WGS sequence"/>
</dbReference>
<feature type="region of interest" description="Disordered" evidence="1">
    <location>
        <begin position="265"/>
        <end position="286"/>
    </location>
</feature>
<proteinExistence type="predicted"/>
<dbReference type="EMBL" id="LSSK01001534">
    <property type="protein sequence ID" value="OMH79505.1"/>
    <property type="molecule type" value="Genomic_DNA"/>
</dbReference>
<accession>A0A1R1PET6</accession>
<feature type="compositionally biased region" description="Acidic residues" evidence="1">
    <location>
        <begin position="510"/>
        <end position="524"/>
    </location>
</feature>
<feature type="compositionally biased region" description="Basic and acidic residues" evidence="1">
    <location>
        <begin position="126"/>
        <end position="145"/>
    </location>
</feature>
<feature type="compositionally biased region" description="Polar residues" evidence="1">
    <location>
        <begin position="661"/>
        <end position="672"/>
    </location>
</feature>
<comment type="caution">
    <text evidence="2">The sequence shown here is derived from an EMBL/GenBank/DDBJ whole genome shotgun (WGS) entry which is preliminary data.</text>
</comment>
<feature type="region of interest" description="Disordered" evidence="1">
    <location>
        <begin position="656"/>
        <end position="705"/>
    </location>
</feature>
<feature type="compositionally biased region" description="Basic and acidic residues" evidence="1">
    <location>
        <begin position="694"/>
        <end position="705"/>
    </location>
</feature>
<organism evidence="2 3">
    <name type="scientific">Zancudomyces culisetae</name>
    <name type="common">Gut fungus</name>
    <name type="synonym">Smittium culisetae</name>
    <dbReference type="NCBI Taxonomy" id="1213189"/>
    <lineage>
        <taxon>Eukaryota</taxon>
        <taxon>Fungi</taxon>
        <taxon>Fungi incertae sedis</taxon>
        <taxon>Zoopagomycota</taxon>
        <taxon>Kickxellomycotina</taxon>
        <taxon>Harpellomycetes</taxon>
        <taxon>Harpellales</taxon>
        <taxon>Legeriomycetaceae</taxon>
        <taxon>Zancudomyces</taxon>
    </lineage>
</organism>
<reference evidence="3" key="1">
    <citation type="submission" date="2017-01" db="EMBL/GenBank/DDBJ databases">
        <authorList>
            <person name="Wang Y."/>
            <person name="White M."/>
            <person name="Kvist S."/>
            <person name="Moncalvo J.-M."/>
        </authorList>
    </citation>
    <scope>NUCLEOTIDE SEQUENCE [LARGE SCALE GENOMIC DNA]</scope>
    <source>
        <strain evidence="3">COL-18-3</strain>
    </source>
</reference>
<protein>
    <submittedName>
        <fullName evidence="2">Uncharacterized protein</fullName>
    </submittedName>
</protein>
<dbReference type="AlphaFoldDB" id="A0A1R1PET6"/>
<feature type="region of interest" description="Disordered" evidence="1">
    <location>
        <begin position="441"/>
        <end position="527"/>
    </location>
</feature>
<feature type="compositionally biased region" description="Basic and acidic residues" evidence="1">
    <location>
        <begin position="481"/>
        <end position="490"/>
    </location>
</feature>
<feature type="compositionally biased region" description="Polar residues" evidence="1">
    <location>
        <begin position="1"/>
        <end position="13"/>
    </location>
</feature>
<feature type="region of interest" description="Disordered" evidence="1">
    <location>
        <begin position="1"/>
        <end position="21"/>
    </location>
</feature>
<name>A0A1R1PET6_ZANCU</name>
<evidence type="ECO:0000256" key="1">
    <source>
        <dbReference type="SAM" id="MobiDB-lite"/>
    </source>
</evidence>
<evidence type="ECO:0000313" key="2">
    <source>
        <dbReference type="EMBL" id="OMH79505.1"/>
    </source>
</evidence>
<evidence type="ECO:0000313" key="3">
    <source>
        <dbReference type="Proteomes" id="UP000188320"/>
    </source>
</evidence>
<sequence length="1023" mass="114899">MKKTIPTTQATQSSEREEYEKYHRGLIGDTRANKVKNSEAYKGGESDLLKLDNSRLCSEKESARNDNVNAYKGTEKRMENMEEHEDMFFPVNFSNNCAHSVTKPGPCNDIDNSTDDLKGVKSCSDKLKNKESEDKTTSNKMDAKKGILSSSTQPKKLGNERQGYVKAPKCRIKRSRSIQIPIEDCRFTMLNKYTRSRYNKGETGTVGNDMSSIVNLNKEKKYFRDVEEFNQVKDIKLTQDQAVQDLRRENRVIVRQLKKLFKRQQQTEFRGNSDGGSKNLPSLFRHEKDTGKRNVLDLKVQTTTSLNLSSGSDLGPSLGTSAKILPNFDNMSYTKNDGYTEDVITTVRSIFENREKATHGFSKDGDERYFSNGFGIRRVNSTSIRNIILKDIQEGTGNIIKCSTKESRGKYYRKQSSGEEGLANKRKSTCGGRISVVNDIDEKRNKKETDHKTYEYNGKKTQGKENGYNMQYKNIEDGQGESDKEGDKKVGSVIGIDSGTENEGGGEIAIESDSDSESESESESDNSLIVLSPLDKLVMQMMLEYKSTNSPTTLNASGTNLASLPNVHENVNTTSSADVDIDICDLLENGLYKPNIYEIKDTNTINEIFSAHTDKQSEQKINKEEMGVARVEVEDERGGIPNKSKFDDTSTINTLIVPEPANNNKDSNLSGTKNGGYSSFGGLGRFGGKKNKKKEKEEGVEGSKAEGSKRFFDKLVKQYYSSSFYNYGITEKIKSKFFTKPNVTGDNKKNEGQVETQICESESESERCKQMNKSNRNSASTCVFEPLELQILAENNRSSELDSKNNTSNYVNNDEMVEDIGGGRIADGFELDFGNIEQIRKVENQHIKGLRELFANSEHTKPTKPSKPQGIDTWRSADELYLPPPIQILSPTKLVGNPTFQININKSGINSASTLTDGSSDNFGDDQRKFDIKSIQKCNYIPSALPYQTYYELDGEHRGNDSVEEFIYNQTIQETKIKENSLGSNNEKGKRNGFPELLESGYNTNINKAKRTASTKRFYTHHH</sequence>
<keyword evidence="3" id="KW-1185">Reference proteome</keyword>
<gene>
    <name evidence="2" type="ORF">AX774_g7084</name>
</gene>